<feature type="region of interest" description="Disordered" evidence="1">
    <location>
        <begin position="25"/>
        <end position="58"/>
    </location>
</feature>
<keyword evidence="3" id="KW-1185">Reference proteome</keyword>
<gene>
    <name evidence="2" type="ORF">F9278_03295</name>
</gene>
<reference evidence="2 3" key="1">
    <citation type="submission" date="2019-10" db="EMBL/GenBank/DDBJ databases">
        <title>Streptomyces sp. strain GY16 isolated from leaves of Broussonetia papyrifera.</title>
        <authorList>
            <person name="Mo P."/>
        </authorList>
    </citation>
    <scope>NUCLEOTIDE SEQUENCE [LARGE SCALE GENOMIC DNA]</scope>
    <source>
        <strain evidence="2 3">GY16</strain>
    </source>
</reference>
<dbReference type="AlphaFoldDB" id="A0A5P8JXZ6"/>
<evidence type="ECO:0000313" key="3">
    <source>
        <dbReference type="Proteomes" id="UP000327294"/>
    </source>
</evidence>
<dbReference type="KEGG" id="sphv:F9278_03295"/>
<evidence type="ECO:0000313" key="2">
    <source>
        <dbReference type="EMBL" id="QFQ95372.1"/>
    </source>
</evidence>
<name>A0A5P8JXZ6_9ACTN</name>
<dbReference type="Proteomes" id="UP000327294">
    <property type="component" value="Chromosome"/>
</dbReference>
<organism evidence="2 3">
    <name type="scientific">Streptomyces phaeolivaceus</name>
    <dbReference type="NCBI Taxonomy" id="2653200"/>
    <lineage>
        <taxon>Bacteria</taxon>
        <taxon>Bacillati</taxon>
        <taxon>Actinomycetota</taxon>
        <taxon>Actinomycetes</taxon>
        <taxon>Kitasatosporales</taxon>
        <taxon>Streptomycetaceae</taxon>
        <taxon>Streptomyces</taxon>
    </lineage>
</organism>
<evidence type="ECO:0000256" key="1">
    <source>
        <dbReference type="SAM" id="MobiDB-lite"/>
    </source>
</evidence>
<accession>A0A5P8JXZ6</accession>
<protein>
    <submittedName>
        <fullName evidence="2">Uncharacterized protein</fullName>
    </submittedName>
</protein>
<proteinExistence type="predicted"/>
<sequence>MAGCPAPPALADAFCATRLDGDWGHAYGTPPGHRRPGRHPAPGPARRVTPGRGGDMAVGRSGWLHIAVRQP</sequence>
<dbReference type="EMBL" id="CP045096">
    <property type="protein sequence ID" value="QFQ95372.1"/>
    <property type="molecule type" value="Genomic_DNA"/>
</dbReference>